<name>A0AAN1GSH6_9RHOB</name>
<dbReference type="Pfam" id="PF25954">
    <property type="entry name" value="Beta-barrel_RND_2"/>
    <property type="match status" value="1"/>
</dbReference>
<dbReference type="InterPro" id="IPR058792">
    <property type="entry name" value="Beta-barrel_RND_2"/>
</dbReference>
<dbReference type="SUPFAM" id="SSF111369">
    <property type="entry name" value="HlyD-like secretion proteins"/>
    <property type="match status" value="1"/>
</dbReference>
<dbReference type="NCBIfam" id="TIGR01730">
    <property type="entry name" value="RND_mfp"/>
    <property type="match status" value="1"/>
</dbReference>
<dbReference type="AlphaFoldDB" id="A0AAN1GSH6"/>
<evidence type="ECO:0000313" key="4">
    <source>
        <dbReference type="EMBL" id="ATG44216.1"/>
    </source>
</evidence>
<gene>
    <name evidence="4" type="ORF">PhaeoP13_02293</name>
</gene>
<evidence type="ECO:0000256" key="1">
    <source>
        <dbReference type="ARBA" id="ARBA00009477"/>
    </source>
</evidence>
<dbReference type="Proteomes" id="UP000218606">
    <property type="component" value="Chromosome"/>
</dbReference>
<dbReference type="Gene3D" id="2.40.50.100">
    <property type="match status" value="1"/>
</dbReference>
<evidence type="ECO:0000256" key="2">
    <source>
        <dbReference type="SAM" id="MobiDB-lite"/>
    </source>
</evidence>
<dbReference type="EMBL" id="CP010767">
    <property type="protein sequence ID" value="ATG44216.1"/>
    <property type="molecule type" value="Genomic_DNA"/>
</dbReference>
<dbReference type="PANTHER" id="PTHR30469:SF11">
    <property type="entry name" value="BLL4320 PROTEIN"/>
    <property type="match status" value="1"/>
</dbReference>
<feature type="region of interest" description="Disordered" evidence="2">
    <location>
        <begin position="257"/>
        <end position="279"/>
    </location>
</feature>
<evidence type="ECO:0000313" key="5">
    <source>
        <dbReference type="Proteomes" id="UP000218606"/>
    </source>
</evidence>
<dbReference type="Gene3D" id="2.40.30.170">
    <property type="match status" value="1"/>
</dbReference>
<comment type="similarity">
    <text evidence="1">Belongs to the membrane fusion protein (MFP) (TC 8.A.1) family.</text>
</comment>
<dbReference type="InterPro" id="IPR006143">
    <property type="entry name" value="RND_pump_MFP"/>
</dbReference>
<organism evidence="4 5">
    <name type="scientific">Phaeobacter piscinae</name>
    <dbReference type="NCBI Taxonomy" id="1580596"/>
    <lineage>
        <taxon>Bacteria</taxon>
        <taxon>Pseudomonadati</taxon>
        <taxon>Pseudomonadota</taxon>
        <taxon>Alphaproteobacteria</taxon>
        <taxon>Rhodobacterales</taxon>
        <taxon>Roseobacteraceae</taxon>
        <taxon>Phaeobacter</taxon>
    </lineage>
</organism>
<evidence type="ECO:0000259" key="3">
    <source>
        <dbReference type="Pfam" id="PF25954"/>
    </source>
</evidence>
<dbReference type="Gene3D" id="1.10.287.470">
    <property type="entry name" value="Helix hairpin bin"/>
    <property type="match status" value="1"/>
</dbReference>
<reference evidence="4 5" key="1">
    <citation type="journal article" date="2017" name="Front. Microbiol.">
        <title>Phaeobacter piscinae sp. nov., a species of the Roseobacter group and potential aquaculture probiont.</title>
        <authorList>
            <person name="Sonnenschein E.C."/>
            <person name="Phippen C.B.W."/>
            <person name="Nielsen K.F."/>
            <person name="Mateiu R.V."/>
            <person name="Melchiorsen J."/>
            <person name="Gram L."/>
            <person name="Overmann J."/>
            <person name="Freese H.M."/>
        </authorList>
    </citation>
    <scope>NUCLEOTIDE SEQUENCE [LARGE SCALE GENOMIC DNA]</scope>
    <source>
        <strain evidence="4 5">P13</strain>
    </source>
</reference>
<feature type="domain" description="CusB-like beta-barrel" evidence="3">
    <location>
        <begin position="118"/>
        <end position="189"/>
    </location>
</feature>
<dbReference type="Gene3D" id="2.40.420.20">
    <property type="match status" value="1"/>
</dbReference>
<feature type="compositionally biased region" description="Polar residues" evidence="2">
    <location>
        <begin position="263"/>
        <end position="279"/>
    </location>
</feature>
<sequence>MTSGQTVVQGQQLLKLESASEELKLAAARENVEVAERVFERIGELKSRGVAPDAQYDDAILQLSEARFALKEAELALERRYVVAPFSGTLGLVNLSAGAHVTTDTDIVQLEDLSSLLLDFSLPEHTDGSLQPGSSVSMSQMTSHASHTAKVVAISSGIDPQARTYWLRAAIENPKPWMKPGMSFMVTLTVKGEVYPVIPEVAILWGSREAYVLKVVQGKARRTAVTVIRRRNGNVWVDGDLADGDIVVSDGVHKVRDGHPVSVPQNQSDQPAPTSEATQ</sequence>
<dbReference type="PANTHER" id="PTHR30469">
    <property type="entry name" value="MULTIDRUG RESISTANCE PROTEIN MDTA"/>
    <property type="match status" value="1"/>
</dbReference>
<dbReference type="GO" id="GO:0015562">
    <property type="term" value="F:efflux transmembrane transporter activity"/>
    <property type="evidence" value="ECO:0007669"/>
    <property type="project" value="TreeGrafter"/>
</dbReference>
<proteinExistence type="inferred from homology"/>
<protein>
    <submittedName>
        <fullName evidence="4">Secretion protein</fullName>
    </submittedName>
</protein>
<dbReference type="GO" id="GO:1990281">
    <property type="term" value="C:efflux pump complex"/>
    <property type="evidence" value="ECO:0007669"/>
    <property type="project" value="TreeGrafter"/>
</dbReference>
<accession>A0AAN1GSH6</accession>